<dbReference type="AlphaFoldDB" id="A0A448PE72"/>
<evidence type="ECO:0000313" key="1">
    <source>
        <dbReference type="EMBL" id="VEI13237.1"/>
    </source>
</evidence>
<dbReference type="KEGG" id="tbw:NCTC13354_00948"/>
<gene>
    <name evidence="1" type="ORF">NCTC13354_00948</name>
</gene>
<name>A0A448PE72_9ACTO</name>
<dbReference type="Proteomes" id="UP000269542">
    <property type="component" value="Chromosome"/>
</dbReference>
<proteinExistence type="predicted"/>
<organism evidence="1 2">
    <name type="scientific">Trueperella bialowiezensis</name>
    <dbReference type="NCBI Taxonomy" id="312285"/>
    <lineage>
        <taxon>Bacteria</taxon>
        <taxon>Bacillati</taxon>
        <taxon>Actinomycetota</taxon>
        <taxon>Actinomycetes</taxon>
        <taxon>Actinomycetales</taxon>
        <taxon>Actinomycetaceae</taxon>
        <taxon>Trueperella</taxon>
    </lineage>
</organism>
<keyword evidence="2" id="KW-1185">Reference proteome</keyword>
<evidence type="ECO:0000313" key="2">
    <source>
        <dbReference type="Proteomes" id="UP000269542"/>
    </source>
</evidence>
<dbReference type="RefSeq" id="WP_126416376.1">
    <property type="nucleotide sequence ID" value="NZ_LR134476.1"/>
</dbReference>
<dbReference type="EMBL" id="LR134476">
    <property type="protein sequence ID" value="VEI13237.1"/>
    <property type="molecule type" value="Genomic_DNA"/>
</dbReference>
<protein>
    <submittedName>
        <fullName evidence="1">Uncharacterized protein</fullName>
    </submittedName>
</protein>
<sequence>MSSTLNEVLNEDTSSEVASIDAGELPRYSNPFAHFIALLNDGALNRDASGELRKLLSRCDQTGGKGTLTLTITVDAERTDHSGEALISTKLASKLPDYPRGFHTLRHNDGYFHPTLF</sequence>
<accession>A0A448PE72</accession>
<reference evidence="1 2" key="1">
    <citation type="submission" date="2018-12" db="EMBL/GenBank/DDBJ databases">
        <authorList>
            <consortium name="Pathogen Informatics"/>
        </authorList>
    </citation>
    <scope>NUCLEOTIDE SEQUENCE [LARGE SCALE GENOMIC DNA]</scope>
    <source>
        <strain evidence="1 2">NCTC13354</strain>
    </source>
</reference>